<accession>A0A482V9T1</accession>
<dbReference type="EMBL" id="QDEB01123925">
    <property type="protein sequence ID" value="RZB39938.1"/>
    <property type="molecule type" value="Genomic_DNA"/>
</dbReference>
<dbReference type="Proteomes" id="UP000292052">
    <property type="component" value="Unassembled WGS sequence"/>
</dbReference>
<dbReference type="GO" id="GO:0005739">
    <property type="term" value="C:mitochondrion"/>
    <property type="evidence" value="ECO:0007669"/>
    <property type="project" value="TreeGrafter"/>
</dbReference>
<keyword evidence="1" id="KW-0694">RNA-binding</keyword>
<comment type="caution">
    <text evidence="3">The sequence shown here is derived from an EMBL/GenBank/DDBJ whole genome shotgun (WGS) entry which is preliminary data.</text>
</comment>
<dbReference type="GO" id="GO:1903108">
    <property type="term" value="P:regulation of mitochondrial transcription"/>
    <property type="evidence" value="ECO:0007669"/>
    <property type="project" value="TreeGrafter"/>
</dbReference>
<feature type="domain" description="Mitochondrial transcription rescue factor 1 C-terminal" evidence="2">
    <location>
        <begin position="90"/>
        <end position="185"/>
    </location>
</feature>
<dbReference type="Pfam" id="PF25818">
    <property type="entry name" value="MTRES1_C"/>
    <property type="match status" value="1"/>
</dbReference>
<proteinExistence type="predicted"/>
<dbReference type="Gene3D" id="3.10.290.10">
    <property type="entry name" value="RNA-binding S4 domain"/>
    <property type="match status" value="1"/>
</dbReference>
<dbReference type="InterPro" id="IPR057896">
    <property type="entry name" value="MTRES1_C"/>
</dbReference>
<name>A0A482V9T1_ASBVE</name>
<evidence type="ECO:0000259" key="2">
    <source>
        <dbReference type="Pfam" id="PF25818"/>
    </source>
</evidence>
<dbReference type="PANTHER" id="PTHR13633">
    <property type="entry name" value="MITOCHONDRIAL TRANSCRIPTION RESCUE FACTOR 1"/>
    <property type="match status" value="1"/>
</dbReference>
<dbReference type="SUPFAM" id="SSF55174">
    <property type="entry name" value="Alpha-L RNA-binding motif"/>
    <property type="match status" value="1"/>
</dbReference>
<evidence type="ECO:0000256" key="1">
    <source>
        <dbReference type="PROSITE-ProRule" id="PRU00182"/>
    </source>
</evidence>
<dbReference type="AlphaFoldDB" id="A0A482V9T1"/>
<dbReference type="STRING" id="1661398.A0A482V9T1"/>
<dbReference type="PANTHER" id="PTHR13633:SF3">
    <property type="entry name" value="MITOCHONDRIAL TRANSCRIPTION RESCUE FACTOR 1"/>
    <property type="match status" value="1"/>
</dbReference>
<keyword evidence="4" id="KW-1185">Reference proteome</keyword>
<protein>
    <recommendedName>
        <fullName evidence="2">Mitochondrial transcription rescue factor 1 C-terminal domain-containing protein</fullName>
    </recommendedName>
</protein>
<dbReference type="CDD" id="cd00165">
    <property type="entry name" value="S4"/>
    <property type="match status" value="1"/>
</dbReference>
<dbReference type="PROSITE" id="PS50889">
    <property type="entry name" value="S4"/>
    <property type="match status" value="1"/>
</dbReference>
<dbReference type="OrthoDB" id="4150at2759"/>
<organism evidence="3 4">
    <name type="scientific">Asbolus verrucosus</name>
    <name type="common">Desert ironclad beetle</name>
    <dbReference type="NCBI Taxonomy" id="1661398"/>
    <lineage>
        <taxon>Eukaryota</taxon>
        <taxon>Metazoa</taxon>
        <taxon>Ecdysozoa</taxon>
        <taxon>Arthropoda</taxon>
        <taxon>Hexapoda</taxon>
        <taxon>Insecta</taxon>
        <taxon>Pterygota</taxon>
        <taxon>Neoptera</taxon>
        <taxon>Endopterygota</taxon>
        <taxon>Coleoptera</taxon>
        <taxon>Polyphaga</taxon>
        <taxon>Cucujiformia</taxon>
        <taxon>Tenebrionidae</taxon>
        <taxon>Pimeliinae</taxon>
        <taxon>Asbolus</taxon>
    </lineage>
</organism>
<evidence type="ECO:0000313" key="3">
    <source>
        <dbReference type="EMBL" id="RZB39938.1"/>
    </source>
</evidence>
<dbReference type="InterPro" id="IPR036986">
    <property type="entry name" value="S4_RNA-bd_sf"/>
</dbReference>
<sequence length="196" mass="22171">MMLSILQRRLSRPLVKIVQNHITKGLYSNICCYQLPAPTTIEPQHNLQICRFKSKKSKKQTSQPAVSESESEEESAWDDLVTDKHSKVMQIPVKSMRIDGILKSSLGIARNKIETLFYESKIRVNGQKLLKKSELAQEGDEIDIVKGVDVNNSNFLTVARVEILAVSEKGDNLAVKVRRCKSLTVENYEENVKPSE</sequence>
<gene>
    <name evidence="3" type="ORF">BDFB_007940</name>
</gene>
<reference evidence="3 4" key="1">
    <citation type="submission" date="2017-03" db="EMBL/GenBank/DDBJ databases">
        <title>Genome of the blue death feigning beetle - Asbolus verrucosus.</title>
        <authorList>
            <person name="Rider S.D."/>
        </authorList>
    </citation>
    <scope>NUCLEOTIDE SEQUENCE [LARGE SCALE GENOMIC DNA]</scope>
    <source>
        <strain evidence="3">Butters</strain>
        <tissue evidence="3">Head and leg muscle</tissue>
    </source>
</reference>
<dbReference type="GO" id="GO:0003723">
    <property type="term" value="F:RNA binding"/>
    <property type="evidence" value="ECO:0007669"/>
    <property type="project" value="UniProtKB-KW"/>
</dbReference>
<evidence type="ECO:0000313" key="4">
    <source>
        <dbReference type="Proteomes" id="UP000292052"/>
    </source>
</evidence>